<dbReference type="EMBL" id="JACDUO010000001">
    <property type="protein sequence ID" value="MBA2863261.1"/>
    <property type="molecule type" value="Genomic_DNA"/>
</dbReference>
<evidence type="ECO:0000313" key="6">
    <source>
        <dbReference type="EMBL" id="AVB76752.1"/>
    </source>
</evidence>
<dbReference type="KEGG" id="mmad:MMJJ_13740"/>
<dbReference type="EMBL" id="JACHED010000001">
    <property type="protein sequence ID" value="MBB6496734.1"/>
    <property type="molecule type" value="Genomic_DNA"/>
</dbReference>
<dbReference type="Proteomes" id="UP000536195">
    <property type="component" value="Unassembled WGS sequence"/>
</dbReference>
<feature type="domain" description="4Fe-4S ferredoxin-type" evidence="5">
    <location>
        <begin position="70"/>
        <end position="99"/>
    </location>
</feature>
<dbReference type="Pfam" id="PF14697">
    <property type="entry name" value="Fer4_21"/>
    <property type="match status" value="2"/>
</dbReference>
<keyword evidence="3" id="KW-0408">Iron</keyword>
<dbReference type="AlphaFoldDB" id="A0A2L1CBK7"/>
<dbReference type="Pfam" id="PF12838">
    <property type="entry name" value="Fer4_7"/>
    <property type="match status" value="1"/>
</dbReference>
<evidence type="ECO:0000313" key="17">
    <source>
        <dbReference type="Proteomes" id="UP000568063"/>
    </source>
</evidence>
<dbReference type="GO" id="GO:0016491">
    <property type="term" value="F:oxidoreductase activity"/>
    <property type="evidence" value="ECO:0007669"/>
    <property type="project" value="UniProtKB-ARBA"/>
</dbReference>
<organism evidence="6 13">
    <name type="scientific">Methanococcus maripaludis</name>
    <name type="common">Methanococcus deltae</name>
    <dbReference type="NCBI Taxonomy" id="39152"/>
    <lineage>
        <taxon>Archaea</taxon>
        <taxon>Methanobacteriati</taxon>
        <taxon>Methanobacteriota</taxon>
        <taxon>Methanomada group</taxon>
        <taxon>Methanococci</taxon>
        <taxon>Methanococcales</taxon>
        <taxon>Methanococcaceae</taxon>
        <taxon>Methanococcus</taxon>
    </lineage>
</organism>
<dbReference type="SUPFAM" id="SSF54862">
    <property type="entry name" value="4Fe-4S ferredoxins"/>
    <property type="match status" value="2"/>
</dbReference>
<reference evidence="15 16" key="3">
    <citation type="submission" date="2020-07" db="EMBL/GenBank/DDBJ databases">
        <title>Genomic Encyclopedia of Type Strains, Phase IV (KMG-V): Genome sequencing to study the core and pangenomes of soil and plant-associated prokaryotes.</title>
        <authorList>
            <person name="Whitman W."/>
        </authorList>
    </citation>
    <scope>NUCLEOTIDE SEQUENCE [LARGE SCALE GENOMIC DNA]</scope>
    <source>
        <strain evidence="7 15">A4</strain>
        <strain evidence="11 14">C11</strain>
        <strain evidence="9 16">C13</strain>
        <strain evidence="10 18">C14</strain>
        <strain evidence="8 17">C9</strain>
        <strain evidence="12 19">D1</strain>
    </source>
</reference>
<dbReference type="InterPro" id="IPR017896">
    <property type="entry name" value="4Fe4S_Fe-S-bd"/>
</dbReference>
<dbReference type="Proteomes" id="UP000568063">
    <property type="component" value="Unassembled WGS sequence"/>
</dbReference>
<dbReference type="EMBL" id="JACDUM010000001">
    <property type="protein sequence ID" value="MBA2859469.1"/>
    <property type="molecule type" value="Genomic_DNA"/>
</dbReference>
<evidence type="ECO:0000313" key="18">
    <source>
        <dbReference type="Proteomes" id="UP000571751"/>
    </source>
</evidence>
<evidence type="ECO:0000313" key="16">
    <source>
        <dbReference type="Proteomes" id="UP000567099"/>
    </source>
</evidence>
<dbReference type="InterPro" id="IPR043256">
    <property type="entry name" value="MvhB-like"/>
</dbReference>
<evidence type="ECO:0000313" key="7">
    <source>
        <dbReference type="EMBL" id="MBA2839751.1"/>
    </source>
</evidence>
<evidence type="ECO:0000256" key="4">
    <source>
        <dbReference type="ARBA" id="ARBA00023014"/>
    </source>
</evidence>
<dbReference type="EMBL" id="JACDUP010000001">
    <property type="protein sequence ID" value="MBA2868106.1"/>
    <property type="molecule type" value="Genomic_DNA"/>
</dbReference>
<reference evidence="13" key="1">
    <citation type="journal article" date="2018" name="Genome Announc.">
        <title>Complete Genome Sequence of the Methanococcus maripaludis Type Strain JJ (DSM 2067), a Model for Selenoprotein Synthesis in Archaea.</title>
        <authorList>
            <person name="Poehlein A."/>
            <person name="Heym D."/>
            <person name="Quitzke V."/>
            <person name="Fersch J."/>
            <person name="Daniel R."/>
            <person name="Rother M."/>
        </authorList>
    </citation>
    <scope>NUCLEOTIDE SEQUENCE [LARGE SCALE GENOMIC DNA]</scope>
    <source>
        <strain evidence="13">DSM 2067</strain>
    </source>
</reference>
<dbReference type="Proteomes" id="UP000571751">
    <property type="component" value="Unassembled WGS sequence"/>
</dbReference>
<accession>A0A2L1CBK7</accession>
<reference evidence="6" key="2">
    <citation type="submission" date="2018-02" db="EMBL/GenBank/DDBJ databases">
        <title>Complete genome sequence of the Methanococcus maripaludis type strain JJ (DSM 2067), a model for selenoprotein synthesis in Archaea.</title>
        <authorList>
            <person name="Poehlein A."/>
            <person name="Heym D."/>
            <person name="Quitzke V."/>
            <person name="Fersch J."/>
            <person name="Daniel R."/>
            <person name="Rother M."/>
        </authorList>
    </citation>
    <scope>NUCLEOTIDE SEQUENCE [LARGE SCALE GENOMIC DNA]</scope>
    <source>
        <strain evidence="6">DSM 2067</strain>
    </source>
</reference>
<dbReference type="Proteomes" id="UP000563838">
    <property type="component" value="Unassembled WGS sequence"/>
</dbReference>
<keyword evidence="6" id="KW-0670">Pyruvate</keyword>
<feature type="domain" description="4Fe-4S ferredoxin-type" evidence="5">
    <location>
        <begin position="192"/>
        <end position="221"/>
    </location>
</feature>
<feature type="domain" description="4Fe-4S ferredoxin-type" evidence="5">
    <location>
        <begin position="155"/>
        <end position="184"/>
    </location>
</feature>
<dbReference type="Proteomes" id="UP000239462">
    <property type="component" value="Chromosome"/>
</dbReference>
<evidence type="ECO:0000313" key="9">
    <source>
        <dbReference type="EMBL" id="MBA2863261.1"/>
    </source>
</evidence>
<evidence type="ECO:0000313" key="11">
    <source>
        <dbReference type="EMBL" id="MBB6401321.1"/>
    </source>
</evidence>
<dbReference type="PANTHER" id="PTHR43687">
    <property type="entry name" value="ADENYLYLSULFATE REDUCTASE, BETA SUBUNIT"/>
    <property type="match status" value="1"/>
</dbReference>
<dbReference type="GO" id="GO:0051539">
    <property type="term" value="F:4 iron, 4 sulfur cluster binding"/>
    <property type="evidence" value="ECO:0007669"/>
    <property type="project" value="UniProtKB-KW"/>
</dbReference>
<dbReference type="PROSITE" id="PS00198">
    <property type="entry name" value="4FE4S_FER_1"/>
    <property type="match status" value="4"/>
</dbReference>
<dbReference type="EMBL" id="JACDUI010000001">
    <property type="protein sequence ID" value="MBA2839751.1"/>
    <property type="molecule type" value="Genomic_DNA"/>
</dbReference>
<dbReference type="CDD" id="cd10549">
    <property type="entry name" value="MtMvhB_like"/>
    <property type="match status" value="2"/>
</dbReference>
<dbReference type="InterPro" id="IPR050572">
    <property type="entry name" value="Fe-S_Ferredoxin"/>
</dbReference>
<evidence type="ECO:0000313" key="10">
    <source>
        <dbReference type="EMBL" id="MBA2868106.1"/>
    </source>
</evidence>
<feature type="domain" description="4Fe-4S ferredoxin-type" evidence="5">
    <location>
        <begin position="39"/>
        <end position="68"/>
    </location>
</feature>
<gene>
    <name evidence="6" type="primary">porD_2</name>
    <name evidence="7" type="ORF">HNP87_000263</name>
    <name evidence="8" type="ORF">HNP91_000264</name>
    <name evidence="11" type="ORF">HNP92_000606</name>
    <name evidence="9" type="ORF">HNP94_000261</name>
    <name evidence="10" type="ORF">HNP95_000265</name>
    <name evidence="12" type="ORF">HNP96_000755</name>
    <name evidence="6" type="ORF">MMJJ_13740</name>
</gene>
<dbReference type="EMBL" id="CP026606">
    <property type="protein sequence ID" value="AVB76752.1"/>
    <property type="molecule type" value="Genomic_DNA"/>
</dbReference>
<evidence type="ECO:0000256" key="1">
    <source>
        <dbReference type="ARBA" id="ARBA00022485"/>
    </source>
</evidence>
<dbReference type="GO" id="GO:0046872">
    <property type="term" value="F:metal ion binding"/>
    <property type="evidence" value="ECO:0007669"/>
    <property type="project" value="UniProtKB-KW"/>
</dbReference>
<dbReference type="RefSeq" id="WP_104838206.1">
    <property type="nucleotide sequence ID" value="NZ_CP026606.1"/>
</dbReference>
<evidence type="ECO:0000259" key="5">
    <source>
        <dbReference type="PROSITE" id="PS51379"/>
    </source>
</evidence>
<dbReference type="PIRSF" id="PIRSF005658">
    <property type="entry name" value="FwdF"/>
    <property type="match status" value="1"/>
</dbReference>
<dbReference type="InterPro" id="IPR017900">
    <property type="entry name" value="4Fe4S_Fe_S_CS"/>
</dbReference>
<dbReference type="EMBL" id="JACHEC010000001">
    <property type="protein sequence ID" value="MBB6401321.1"/>
    <property type="molecule type" value="Genomic_DNA"/>
</dbReference>
<evidence type="ECO:0000313" key="15">
    <source>
        <dbReference type="Proteomes" id="UP000563838"/>
    </source>
</evidence>
<keyword evidence="2" id="KW-0479">Metal-binding</keyword>
<name>A0A2L1CBK7_METMI</name>
<evidence type="ECO:0000313" key="14">
    <source>
        <dbReference type="Proteomes" id="UP000536195"/>
    </source>
</evidence>
<evidence type="ECO:0000313" key="13">
    <source>
        <dbReference type="Proteomes" id="UP000239462"/>
    </source>
</evidence>
<dbReference type="Proteomes" id="UP000567099">
    <property type="component" value="Unassembled WGS sequence"/>
</dbReference>
<evidence type="ECO:0000313" key="12">
    <source>
        <dbReference type="EMBL" id="MBB6496734.1"/>
    </source>
</evidence>
<keyword evidence="4" id="KW-0411">Iron-sulfur</keyword>
<feature type="domain" description="4Fe-4S ferredoxin-type" evidence="5">
    <location>
        <begin position="125"/>
        <end position="154"/>
    </location>
</feature>
<dbReference type="Gene3D" id="3.30.70.20">
    <property type="match status" value="5"/>
</dbReference>
<evidence type="ECO:0000313" key="19">
    <source>
        <dbReference type="Proteomes" id="UP000590564"/>
    </source>
</evidence>
<dbReference type="PROSITE" id="PS51379">
    <property type="entry name" value="4FE4S_FER_2"/>
    <property type="match status" value="6"/>
</dbReference>
<proteinExistence type="predicted"/>
<evidence type="ECO:0000256" key="3">
    <source>
        <dbReference type="ARBA" id="ARBA00023004"/>
    </source>
</evidence>
<protein>
    <submittedName>
        <fullName evidence="7">Ferredoxin</fullName>
    </submittedName>
    <submittedName>
        <fullName evidence="6">Pyruvate synthase subunit PorD</fullName>
    </submittedName>
</protein>
<dbReference type="PANTHER" id="PTHR43687:SF1">
    <property type="entry name" value="FERREDOXIN III"/>
    <property type="match status" value="1"/>
</dbReference>
<dbReference type="Proteomes" id="UP000590564">
    <property type="component" value="Unassembled WGS sequence"/>
</dbReference>
<feature type="domain" description="4Fe-4S ferredoxin-type" evidence="5">
    <location>
        <begin position="223"/>
        <end position="250"/>
    </location>
</feature>
<dbReference type="GeneID" id="36102460"/>
<keyword evidence="1" id="KW-0004">4Fe-4S</keyword>
<evidence type="ECO:0000313" key="8">
    <source>
        <dbReference type="EMBL" id="MBA2859469.1"/>
    </source>
</evidence>
<evidence type="ECO:0000256" key="2">
    <source>
        <dbReference type="ARBA" id="ARBA00022723"/>
    </source>
</evidence>
<sequence length="252" mass="28139">MITVKKPVQKIISDISKNLGIDEKFVKEKLKDLMVPVERNLYVESNKCIRCELCYEVCPVDAIKEPSVKSPAEIIPEKCVKCEICAKTCPVGAINVLEGRAKLEEDTVVYELKEIDVTHRKIRLVKHELDEESCIKCGICERFCPTSAITVEKRNSIDINLDLCMGCTACEKVCPKSAIKVENEMGEITAENEISLNNDTCINCMVCSEICPVGAIVYEDGLMKLDDKMCIFCGKCEKNCPVTAIAIKQKDM</sequence>